<dbReference type="Proteomes" id="UP001210339">
    <property type="component" value="Chromosome"/>
</dbReference>
<evidence type="ECO:0000313" key="2">
    <source>
        <dbReference type="EMBL" id="WBW49770.1"/>
    </source>
</evidence>
<dbReference type="EMBL" id="CP115667">
    <property type="protein sequence ID" value="WBW49770.1"/>
    <property type="molecule type" value="Genomic_DNA"/>
</dbReference>
<sequence length="103" mass="11972">MEDLIERVLSLDKKTTELVQKSEAELESAKGDIQEILNNFEFTSHEKAKQAAMEAYNTILENARDEVRRIVRDNEARLNHVESIYMSHKDELLDQAIDLLELK</sequence>
<dbReference type="RefSeq" id="WP_271191301.1">
    <property type="nucleotide sequence ID" value="NZ_CP115667.1"/>
</dbReference>
<proteinExistence type="predicted"/>
<name>A0ABY7QU07_9FIRM</name>
<organism evidence="2 3">
    <name type="scientific">Peptoniphilus equinus</name>
    <dbReference type="NCBI Taxonomy" id="3016343"/>
    <lineage>
        <taxon>Bacteria</taxon>
        <taxon>Bacillati</taxon>
        <taxon>Bacillota</taxon>
        <taxon>Tissierellia</taxon>
        <taxon>Tissierellales</taxon>
        <taxon>Peptoniphilaceae</taxon>
        <taxon>Peptoniphilus</taxon>
    </lineage>
</organism>
<keyword evidence="1" id="KW-0175">Coiled coil</keyword>
<evidence type="ECO:0000313" key="3">
    <source>
        <dbReference type="Proteomes" id="UP001210339"/>
    </source>
</evidence>
<evidence type="ECO:0008006" key="4">
    <source>
        <dbReference type="Google" id="ProtNLM"/>
    </source>
</evidence>
<feature type="coiled-coil region" evidence="1">
    <location>
        <begin position="19"/>
        <end position="73"/>
    </location>
</feature>
<evidence type="ECO:0000256" key="1">
    <source>
        <dbReference type="SAM" id="Coils"/>
    </source>
</evidence>
<accession>A0ABY7QU07</accession>
<keyword evidence="3" id="KW-1185">Reference proteome</keyword>
<reference evidence="2 3" key="1">
    <citation type="submission" date="2023-01" db="EMBL/GenBank/DDBJ databases">
        <authorList>
            <person name="Lee S.H."/>
            <person name="Jung H.S."/>
            <person name="Yun J.U."/>
        </authorList>
    </citation>
    <scope>NUCLEOTIDE SEQUENCE [LARGE SCALE GENOMIC DNA]</scope>
    <source>
        <strain evidence="2 3">CBA3646</strain>
    </source>
</reference>
<gene>
    <name evidence="2" type="ORF">O6R05_07135</name>
</gene>
<protein>
    <recommendedName>
        <fullName evidence="4">ATPase</fullName>
    </recommendedName>
</protein>